<dbReference type="GO" id="GO:0042645">
    <property type="term" value="C:mitochondrial nucleoid"/>
    <property type="evidence" value="ECO:0007669"/>
    <property type="project" value="TreeGrafter"/>
</dbReference>
<proteinExistence type="inferred from homology"/>
<dbReference type="GO" id="GO:0006264">
    <property type="term" value="P:mitochondrial DNA replication"/>
    <property type="evidence" value="ECO:0007669"/>
    <property type="project" value="TreeGrafter"/>
</dbReference>
<dbReference type="PANTHER" id="PTHR10302:SF0">
    <property type="entry name" value="SINGLE-STRANDED DNA-BINDING PROTEIN, MITOCHONDRIAL"/>
    <property type="match status" value="1"/>
</dbReference>
<keyword evidence="1 2" id="KW-0238">DNA-binding</keyword>
<dbReference type="NCBIfam" id="TIGR00621">
    <property type="entry name" value="ssb"/>
    <property type="match status" value="1"/>
</dbReference>
<gene>
    <name evidence="3" type="ORF">AYI69_g2424</name>
</gene>
<dbReference type="EMBL" id="LSSM01000710">
    <property type="protein sequence ID" value="OMJ28107.1"/>
    <property type="molecule type" value="Genomic_DNA"/>
</dbReference>
<dbReference type="SUPFAM" id="SSF50249">
    <property type="entry name" value="Nucleic acid-binding proteins"/>
    <property type="match status" value="1"/>
</dbReference>
<keyword evidence="2" id="KW-0496">Mitochondrion</keyword>
<dbReference type="CDD" id="cd04496">
    <property type="entry name" value="SSB_OBF"/>
    <property type="match status" value="1"/>
</dbReference>
<keyword evidence="4" id="KW-1185">Reference proteome</keyword>
<comment type="subcellular location">
    <subcellularLocation>
        <location evidence="2">Mitochondrion</location>
    </subcellularLocation>
</comment>
<evidence type="ECO:0000256" key="1">
    <source>
        <dbReference type="ARBA" id="ARBA00023125"/>
    </source>
</evidence>
<reference evidence="4" key="1">
    <citation type="submission" date="2017-01" db="EMBL/GenBank/DDBJ databases">
        <authorList>
            <person name="Wang Y."/>
            <person name="White M."/>
            <person name="Kvist S."/>
            <person name="Moncalvo J.-M."/>
        </authorList>
    </citation>
    <scope>NUCLEOTIDE SEQUENCE [LARGE SCALE GENOMIC DNA]</scope>
    <source>
        <strain evidence="4">ID-206-W2</strain>
    </source>
</reference>
<dbReference type="PANTHER" id="PTHR10302">
    <property type="entry name" value="SINGLE-STRANDED DNA-BINDING PROTEIN"/>
    <property type="match status" value="1"/>
</dbReference>
<dbReference type="PROSITE" id="PS50935">
    <property type="entry name" value="SSB"/>
    <property type="match status" value="1"/>
</dbReference>
<dbReference type="InterPro" id="IPR012340">
    <property type="entry name" value="NA-bd_OB-fold"/>
</dbReference>
<protein>
    <recommendedName>
        <fullName evidence="2">Single-stranded DNA-binding protein</fullName>
    </recommendedName>
</protein>
<dbReference type="HAMAP" id="MF_00984">
    <property type="entry name" value="SSB"/>
    <property type="match status" value="1"/>
</dbReference>
<dbReference type="AlphaFoldDB" id="A0A1R1YMF6"/>
<accession>A0A1R1YMF6</accession>
<dbReference type="GO" id="GO:0003697">
    <property type="term" value="F:single-stranded DNA binding"/>
    <property type="evidence" value="ECO:0007669"/>
    <property type="project" value="InterPro"/>
</dbReference>
<dbReference type="Gene3D" id="2.40.50.140">
    <property type="entry name" value="Nucleic acid-binding proteins"/>
    <property type="match status" value="1"/>
</dbReference>
<dbReference type="Proteomes" id="UP000187429">
    <property type="component" value="Unassembled WGS sequence"/>
</dbReference>
<comment type="caution">
    <text evidence="3">The sequence shown here is derived from an EMBL/GenBank/DDBJ whole genome shotgun (WGS) entry which is preliminary data.</text>
</comment>
<evidence type="ECO:0000256" key="2">
    <source>
        <dbReference type="PIRNR" id="PIRNR002070"/>
    </source>
</evidence>
<evidence type="ECO:0000313" key="3">
    <source>
        <dbReference type="EMBL" id="OMJ28107.1"/>
    </source>
</evidence>
<organism evidence="3 4">
    <name type="scientific">Smittium culicis</name>
    <dbReference type="NCBI Taxonomy" id="133412"/>
    <lineage>
        <taxon>Eukaryota</taxon>
        <taxon>Fungi</taxon>
        <taxon>Fungi incertae sedis</taxon>
        <taxon>Zoopagomycota</taxon>
        <taxon>Kickxellomycotina</taxon>
        <taxon>Harpellomycetes</taxon>
        <taxon>Harpellales</taxon>
        <taxon>Legeriomycetaceae</taxon>
        <taxon>Smittium</taxon>
    </lineage>
</organism>
<dbReference type="OrthoDB" id="1078367at2759"/>
<name>A0A1R1YMF6_9FUNG</name>
<dbReference type="InterPro" id="IPR000424">
    <property type="entry name" value="Primosome_PriB/ssb"/>
</dbReference>
<dbReference type="PIRSF" id="PIRSF002070">
    <property type="entry name" value="SSB"/>
    <property type="match status" value="1"/>
</dbReference>
<dbReference type="InterPro" id="IPR011344">
    <property type="entry name" value="ssDNA-bd"/>
</dbReference>
<sequence>MNRIISLNSARKASAFISQTRCYASLNKVILVGNVGQDPEISTFGEDKKKAKFSLATSFKFKDKEGNVLEKTSWHNISVYSKLAENVEKLVKKGATVHVEGKIDYHNYTNKTGNEIYRTEIIADKFTVFKYPKKTEETESEDGSSE</sequence>
<dbReference type="Pfam" id="PF00436">
    <property type="entry name" value="SSB"/>
    <property type="match status" value="1"/>
</dbReference>
<evidence type="ECO:0000313" key="4">
    <source>
        <dbReference type="Proteomes" id="UP000187429"/>
    </source>
</evidence>